<evidence type="ECO:0000259" key="3">
    <source>
        <dbReference type="PROSITE" id="PS50076"/>
    </source>
</evidence>
<dbReference type="RefSeq" id="WP_155304564.1">
    <property type="nucleotide sequence ID" value="NZ_AP021875.1"/>
</dbReference>
<dbReference type="EMBL" id="AP021875">
    <property type="protein sequence ID" value="BBO75663.1"/>
    <property type="molecule type" value="Genomic_DNA"/>
</dbReference>
<dbReference type="GO" id="GO:0051087">
    <property type="term" value="F:protein-folding chaperone binding"/>
    <property type="evidence" value="ECO:0007669"/>
    <property type="project" value="TreeGrafter"/>
</dbReference>
<feature type="domain" description="J" evidence="3">
    <location>
        <begin position="94"/>
        <end position="159"/>
    </location>
</feature>
<dbReference type="KEGG" id="dwd:DSCW_30800"/>
<feature type="transmembrane region" description="Helical" evidence="2">
    <location>
        <begin position="181"/>
        <end position="200"/>
    </location>
</feature>
<dbReference type="InterPro" id="IPR036869">
    <property type="entry name" value="J_dom_sf"/>
</dbReference>
<dbReference type="InterPro" id="IPR051948">
    <property type="entry name" value="Hsp70_co-chaperone_J-domain"/>
</dbReference>
<dbReference type="SUPFAM" id="SSF46565">
    <property type="entry name" value="Chaperone J-domain"/>
    <property type="match status" value="1"/>
</dbReference>
<keyword evidence="2" id="KW-1133">Transmembrane helix</keyword>
<dbReference type="PRINTS" id="PR00625">
    <property type="entry name" value="JDOMAIN"/>
</dbReference>
<reference evidence="4 5" key="1">
    <citation type="submission" date="2019-11" db="EMBL/GenBank/DDBJ databases">
        <title>Comparative genomics of hydrocarbon-degrading Desulfosarcina strains.</title>
        <authorList>
            <person name="Watanabe M."/>
            <person name="Kojima H."/>
            <person name="Fukui M."/>
        </authorList>
    </citation>
    <scope>NUCLEOTIDE SEQUENCE [LARGE SCALE GENOMIC DNA]</scope>
    <source>
        <strain evidence="4 5">PP31</strain>
    </source>
</reference>
<dbReference type="Gene3D" id="1.10.287.110">
    <property type="entry name" value="DnaJ domain"/>
    <property type="match status" value="1"/>
</dbReference>
<evidence type="ECO:0000256" key="2">
    <source>
        <dbReference type="SAM" id="Phobius"/>
    </source>
</evidence>
<dbReference type="OrthoDB" id="9779622at2"/>
<protein>
    <recommendedName>
        <fullName evidence="3">J domain-containing protein</fullName>
    </recommendedName>
</protein>
<dbReference type="Proteomes" id="UP000427769">
    <property type="component" value="Chromosome"/>
</dbReference>
<evidence type="ECO:0000313" key="5">
    <source>
        <dbReference type="Proteomes" id="UP000427769"/>
    </source>
</evidence>
<dbReference type="PANTHER" id="PTHR44360:SF1">
    <property type="entry name" value="DNAJ HOMOLOG SUBFAMILY B MEMBER 9"/>
    <property type="match status" value="1"/>
</dbReference>
<name>A0A5K7Z712_9BACT</name>
<evidence type="ECO:0000313" key="4">
    <source>
        <dbReference type="EMBL" id="BBO75663.1"/>
    </source>
</evidence>
<dbReference type="SMART" id="SM00271">
    <property type="entry name" value="DnaJ"/>
    <property type="match status" value="1"/>
</dbReference>
<dbReference type="AlphaFoldDB" id="A0A5K7Z712"/>
<dbReference type="PANTHER" id="PTHR44360">
    <property type="entry name" value="DNAJ HOMOLOG SUBFAMILY B MEMBER 9"/>
    <property type="match status" value="1"/>
</dbReference>
<accession>A0A5K7Z712</accession>
<dbReference type="PROSITE" id="PS50076">
    <property type="entry name" value="DNAJ_2"/>
    <property type="match status" value="1"/>
</dbReference>
<proteinExistence type="predicted"/>
<organism evidence="4 5">
    <name type="scientific">Desulfosarcina widdelii</name>
    <dbReference type="NCBI Taxonomy" id="947919"/>
    <lineage>
        <taxon>Bacteria</taxon>
        <taxon>Pseudomonadati</taxon>
        <taxon>Thermodesulfobacteriota</taxon>
        <taxon>Desulfobacteria</taxon>
        <taxon>Desulfobacterales</taxon>
        <taxon>Desulfosarcinaceae</taxon>
        <taxon>Desulfosarcina</taxon>
    </lineage>
</organism>
<dbReference type="Pfam" id="PF00226">
    <property type="entry name" value="DnaJ"/>
    <property type="match status" value="1"/>
</dbReference>
<dbReference type="CDD" id="cd06257">
    <property type="entry name" value="DnaJ"/>
    <property type="match status" value="1"/>
</dbReference>
<keyword evidence="2" id="KW-0472">Membrane</keyword>
<dbReference type="InterPro" id="IPR001623">
    <property type="entry name" value="DnaJ_domain"/>
</dbReference>
<sequence>MIAHRQMQLLTRFVRQVQNRLDTPSLIVMIAANDHYLRLCQTIVNPAAASSPFSREIIERVCRNHGWRLRDLQERLAPAARALGIASANGGSADYYRILGIRETASPREIKQAYRSRALHLHPDTSRDTKDSVRRFQELHDAYQTLRDPALRDVYDAGRRQRSRWHEHPMRFLSADGRATLYLWYVGGLLVVFIVLFFALDAISAS</sequence>
<dbReference type="GO" id="GO:0051787">
    <property type="term" value="F:misfolded protein binding"/>
    <property type="evidence" value="ECO:0007669"/>
    <property type="project" value="TreeGrafter"/>
</dbReference>
<keyword evidence="5" id="KW-1185">Reference proteome</keyword>
<evidence type="ECO:0000256" key="1">
    <source>
        <dbReference type="ARBA" id="ARBA00023186"/>
    </source>
</evidence>
<dbReference type="PROSITE" id="PS00636">
    <property type="entry name" value="DNAJ_1"/>
    <property type="match status" value="1"/>
</dbReference>
<gene>
    <name evidence="4" type="ORF">DSCW_30800</name>
</gene>
<dbReference type="InterPro" id="IPR018253">
    <property type="entry name" value="DnaJ_domain_CS"/>
</dbReference>
<keyword evidence="2" id="KW-0812">Transmembrane</keyword>
<dbReference type="GO" id="GO:0036503">
    <property type="term" value="P:ERAD pathway"/>
    <property type="evidence" value="ECO:0007669"/>
    <property type="project" value="TreeGrafter"/>
</dbReference>
<keyword evidence="1" id="KW-0143">Chaperone</keyword>